<dbReference type="HOGENOM" id="CLU_2155718_0_0_11"/>
<feature type="transmembrane region" description="Helical" evidence="1">
    <location>
        <begin position="12"/>
        <end position="35"/>
    </location>
</feature>
<dbReference type="RefSeq" id="WP_025348103.1">
    <property type="nucleotide sequence ID" value="NZ_CP006850.1"/>
</dbReference>
<keyword evidence="1" id="KW-0472">Membrane</keyword>
<dbReference type="PATRIC" id="fig|1415166.3.peg.1822"/>
<keyword evidence="1" id="KW-0812">Transmembrane</keyword>
<evidence type="ECO:0000313" key="3">
    <source>
        <dbReference type="Proteomes" id="UP000019150"/>
    </source>
</evidence>
<protein>
    <submittedName>
        <fullName evidence="2">Uncharacterized protein</fullName>
    </submittedName>
</protein>
<dbReference type="Proteomes" id="UP000019150">
    <property type="component" value="Chromosome"/>
</dbReference>
<proteinExistence type="predicted"/>
<organism evidence="2 3">
    <name type="scientific">Nocardia nova SH22a</name>
    <dbReference type="NCBI Taxonomy" id="1415166"/>
    <lineage>
        <taxon>Bacteria</taxon>
        <taxon>Bacillati</taxon>
        <taxon>Actinomycetota</taxon>
        <taxon>Actinomycetes</taxon>
        <taxon>Mycobacteriales</taxon>
        <taxon>Nocardiaceae</taxon>
        <taxon>Nocardia</taxon>
    </lineage>
</organism>
<name>W5TBQ4_9NOCA</name>
<reference evidence="2 3" key="1">
    <citation type="journal article" date="2014" name="Appl. Environ. Microbiol.">
        <title>Insights into the Microbial Degradation of Rubber and Gutta-Percha by Analysis of the Complete Genome of Nocardia nova SH22a.</title>
        <authorList>
            <person name="Luo Q."/>
            <person name="Hiessl S."/>
            <person name="Poehlein A."/>
            <person name="Daniel R."/>
            <person name="Steinbuchel A."/>
        </authorList>
    </citation>
    <scope>NUCLEOTIDE SEQUENCE [LARGE SCALE GENOMIC DNA]</scope>
    <source>
        <strain evidence="2">SH22a</strain>
    </source>
</reference>
<dbReference type="AlphaFoldDB" id="W5TBQ4"/>
<keyword evidence="1" id="KW-1133">Transmembrane helix</keyword>
<evidence type="ECO:0000256" key="1">
    <source>
        <dbReference type="SAM" id="Phobius"/>
    </source>
</evidence>
<dbReference type="EMBL" id="CP006850">
    <property type="protein sequence ID" value="AHH16599.1"/>
    <property type="molecule type" value="Genomic_DNA"/>
</dbReference>
<keyword evidence="3" id="KW-1185">Reference proteome</keyword>
<gene>
    <name evidence="2" type="ORF">NONO_c17990</name>
</gene>
<accession>W5TBQ4</accession>
<evidence type="ECO:0000313" key="2">
    <source>
        <dbReference type="EMBL" id="AHH16599.1"/>
    </source>
</evidence>
<sequence>MITLGSIAWQTLGLSGVCVVLVLTLVWMIVSGKFVPESQVERMLETERARTADERARNAYLEGALTKRDAAFTTVVQQNAKLTIQADAGLRVLQSLPTEHQSGSDHVATPE</sequence>
<dbReference type="KEGG" id="nno:NONO_c17990"/>
<dbReference type="STRING" id="1415166.NONO_c17990"/>